<dbReference type="FunFam" id="3.40.50.620:FF:000045">
    <property type="entry name" value="Glutamate--tRNA ligase, mitochondrial"/>
    <property type="match status" value="1"/>
</dbReference>
<dbReference type="InterPro" id="IPR008925">
    <property type="entry name" value="aa_tRNA-synth_I_cd-bd_sf"/>
</dbReference>
<dbReference type="Pfam" id="PF13476">
    <property type="entry name" value="AAA_23"/>
    <property type="match status" value="1"/>
</dbReference>
<dbReference type="NCBIfam" id="TIGR00464">
    <property type="entry name" value="gltX_bact"/>
    <property type="match status" value="1"/>
</dbReference>
<keyword evidence="23" id="KW-1185">Reference proteome</keyword>
<dbReference type="Pfam" id="PF00749">
    <property type="entry name" value="tRNA-synt_1c"/>
    <property type="match status" value="1"/>
</dbReference>
<dbReference type="GO" id="GO:0005739">
    <property type="term" value="C:mitochondrion"/>
    <property type="evidence" value="ECO:0007669"/>
    <property type="project" value="UniProtKB-SubCell"/>
</dbReference>
<dbReference type="GO" id="GO:0005524">
    <property type="term" value="F:ATP binding"/>
    <property type="evidence" value="ECO:0007669"/>
    <property type="project" value="UniProtKB-KW"/>
</dbReference>
<feature type="domain" description="Rad50/SbcC-type AAA" evidence="20">
    <location>
        <begin position="34"/>
        <end position="277"/>
    </location>
</feature>
<gene>
    <name evidence="22" type="primary">SMC5</name>
    <name evidence="22" type="ORF">C6P45_004511</name>
</gene>
<dbReference type="Proteomes" id="UP000750334">
    <property type="component" value="Unassembled WGS sequence"/>
</dbReference>
<proteinExistence type="inferred from homology"/>
<dbReference type="InterPro" id="IPR000924">
    <property type="entry name" value="Glu/Gln-tRNA-synth"/>
</dbReference>
<dbReference type="Gene3D" id="3.40.50.620">
    <property type="entry name" value="HUPs"/>
    <property type="match status" value="1"/>
</dbReference>
<evidence type="ECO:0000256" key="12">
    <source>
        <dbReference type="ARBA" id="ARBA00022917"/>
    </source>
</evidence>
<dbReference type="GO" id="GO:0000724">
    <property type="term" value="P:double-strand break repair via homologous recombination"/>
    <property type="evidence" value="ECO:0007669"/>
    <property type="project" value="TreeGrafter"/>
</dbReference>
<reference evidence="22 23" key="1">
    <citation type="submission" date="2020-11" db="EMBL/GenBank/DDBJ databases">
        <title>Kefir isolates.</title>
        <authorList>
            <person name="Marcisauskas S."/>
            <person name="Kim Y."/>
            <person name="Blasche S."/>
        </authorList>
    </citation>
    <scope>NUCLEOTIDE SEQUENCE [LARGE SCALE GENOMIC DNA]</scope>
    <source>
        <strain evidence="22 23">OG2</strain>
    </source>
</reference>
<dbReference type="PANTHER" id="PTHR45916">
    <property type="entry name" value="STRUCTURAL MAINTENANCE OF CHROMOSOMES PROTEIN 5"/>
    <property type="match status" value="1"/>
</dbReference>
<comment type="subcellular location">
    <subcellularLocation>
        <location evidence="3">Chromosome</location>
    </subcellularLocation>
    <subcellularLocation>
        <location evidence="2">Mitochondrion</location>
    </subcellularLocation>
    <subcellularLocation>
        <location evidence="1">Nucleus</location>
    </subcellularLocation>
</comment>
<dbReference type="InterPro" id="IPR014729">
    <property type="entry name" value="Rossmann-like_a/b/a_fold"/>
</dbReference>
<comment type="similarity">
    <text evidence="5">Belongs to the SMC family. SMC5 subfamily.</text>
</comment>
<dbReference type="SUPFAM" id="SSF48163">
    <property type="entry name" value="An anticodon-binding domain of class I aminoacyl-tRNA synthetases"/>
    <property type="match status" value="1"/>
</dbReference>
<evidence type="ECO:0000256" key="2">
    <source>
        <dbReference type="ARBA" id="ARBA00004173"/>
    </source>
</evidence>
<dbReference type="SUPFAM" id="SSF52540">
    <property type="entry name" value="P-loop containing nucleoside triphosphate hydrolases"/>
    <property type="match status" value="2"/>
</dbReference>
<name>A0A9P7BAD2_MAUEX</name>
<evidence type="ECO:0000313" key="23">
    <source>
        <dbReference type="Proteomes" id="UP000750334"/>
    </source>
</evidence>
<dbReference type="GO" id="GO:0016887">
    <property type="term" value="F:ATP hydrolysis activity"/>
    <property type="evidence" value="ECO:0007669"/>
    <property type="project" value="InterPro"/>
</dbReference>
<feature type="coiled-coil region" evidence="18">
    <location>
        <begin position="209"/>
        <end position="282"/>
    </location>
</feature>
<dbReference type="GO" id="GO:0003697">
    <property type="term" value="F:single-stranded DNA binding"/>
    <property type="evidence" value="ECO:0007669"/>
    <property type="project" value="TreeGrafter"/>
</dbReference>
<evidence type="ECO:0000256" key="11">
    <source>
        <dbReference type="ARBA" id="ARBA00022840"/>
    </source>
</evidence>
<evidence type="ECO:0000256" key="13">
    <source>
        <dbReference type="ARBA" id="ARBA00023054"/>
    </source>
</evidence>
<sequence length="1589" mass="183791">MVAMDLAQFAEPNKKRIKLSSPDISQFQNGSIISLKLQNFVTYTLAEFQMSPSLNMIIGPNGSGKSTVVCAICLGLAGKTEYLGRASDASSYIKNGCPFAIVEIILKDDKDICTIKRRLVREKKNGGTEYWLNGEHCSEQSIRKYVRSKNIQLDNLCQFLSQERVEKFAALKPILLLHETIRVIDDKLLILLEDLKVLQENELNVAKEIEVGQKRLDDLLKQKETLDENVRSMKEYELKNEALRENQLLLPYVYLKDHKEKLETYKQDYKDAKNQLKLLIKKKSNFKGIIEVIQNNKETIDEKITDTEHLLQKKKTQAEQYITDLQKIRDEITKKQKQIQYYQDRTKLIKEKMKSTKESLDSKRQDLKKIILPERTIFDEVSKRRNDIIIDQESKRQAISDITNRAHSIDIQITKIKERIQRKKNSQTNYDKLDLLDNPNRRDLQPVRDAMHEIRGRSRDESADWGKNLLGPPLITISAKEPSFAPYISATIPYSSEIAITVASEEAFQKYAPTILDHNAVNLRKISNNELQPPVERSELINHYGFEGYLSDFITGDKRVLQMLREFHRIHMIPVSRKPMTDAQLELALRPQANGKPLFNQIIHGDTLITVNVSQTNQIYKRTRNIERSNNSQFYASSVMSDEMKASINREIEDMNQQLKSYSEKLEEQINEKNETSHELKEMGRQFDQLNVELKRLNDIRIQHSKLDNDCKLLEEKLQKYDADSKKDVRTKIDAIKKEISQDLQKELKLAELMVSQVSEYCTLEEKHINQQAEHFKFHNMSISMNQVILSLNNEENILTDEYKSKKEAFDMRKNSKEYHEWKSQIETYDTNVKEKLVKLAEEYDGESNFTLQYINDTIDKLESEISRLNHDASSVKILERVEMDIKQLNDILPNQQKNLAQTKDEMTTKRSTLEPRLDDIIGNISKKFAELFTRVGSAGAIRLSKPDLYSRWEIEILVKFRDNAALKQLDPHTQSGGERAVSTVLYMMALQDFTTAPFRVVDEINQGMDRRNERIVHKAMVENACKEHTSQYFLITPKLLTDLYYHERMRIHCVMAGPWIPNPSKDPEMQRFGETANYVMGPVAVTRQYSSLLSHKHSKKAPVHPTSPVVTRFAPSPTGSLHIGSLRTALYNFLLARNTKGKFILRLEDTDRTRLKHGAEQNIYDTMEWCGLAIDEGPIKQSERTEIYSKYIQVLLENGLAYRCFCSKEKLDASRLDGYDRHCLHLTESEQEEQIKQNEGKYIVRFKAPNKYDSFTDLLHGQVNIQDRKDRIGYDDPVLIKSDGMPTYHFANVIDDHLMGVTHVIRGEEWLPSTPKHIMLYKAYGWTPPKFIHIPLLTSVESDKKLSKRKNDASVIGLQEKGILPEALVNFCALLGWSPPRDVAQKNRECFTLEELSQLFNLDHLTKGNVKVDMSKLLFFNKHFLQKRIDNETQLEELVTIVTPKVSKKFAINNDELLRDRVKLILKDCGHNLNTINDFEEKFSFFFTQPDYSVRSEPTEKFIQSINKESVITILESLGQNVNSSNVDSKINTIKRKFQTSNKNIFQSIRFALSGVVSGAKVHVMLDILGNEESQLRISSAIKYLKSM</sequence>
<evidence type="ECO:0000259" key="21">
    <source>
        <dbReference type="Pfam" id="PF19269"/>
    </source>
</evidence>
<evidence type="ECO:0000256" key="8">
    <source>
        <dbReference type="ARBA" id="ARBA00022454"/>
    </source>
</evidence>
<keyword evidence="10" id="KW-0547">Nucleotide-binding</keyword>
<evidence type="ECO:0000256" key="3">
    <source>
        <dbReference type="ARBA" id="ARBA00004286"/>
    </source>
</evidence>
<dbReference type="SUPFAM" id="SSF52374">
    <property type="entry name" value="Nucleotidylyl transferase"/>
    <property type="match status" value="1"/>
</dbReference>
<evidence type="ECO:0000256" key="10">
    <source>
        <dbReference type="ARBA" id="ARBA00022741"/>
    </source>
</evidence>
<evidence type="ECO:0000259" key="20">
    <source>
        <dbReference type="Pfam" id="PF13476"/>
    </source>
</evidence>
<dbReference type="GO" id="GO:0000049">
    <property type="term" value="F:tRNA binding"/>
    <property type="evidence" value="ECO:0007669"/>
    <property type="project" value="InterPro"/>
</dbReference>
<dbReference type="InterPro" id="IPR027417">
    <property type="entry name" value="P-loop_NTPase"/>
</dbReference>
<dbReference type="Gene3D" id="1.20.5.110">
    <property type="match status" value="1"/>
</dbReference>
<evidence type="ECO:0000256" key="7">
    <source>
        <dbReference type="ARBA" id="ARBA00018687"/>
    </source>
</evidence>
<evidence type="ECO:0000313" key="22">
    <source>
        <dbReference type="EMBL" id="KAG0668669.1"/>
    </source>
</evidence>
<evidence type="ECO:0000256" key="9">
    <source>
        <dbReference type="ARBA" id="ARBA00022598"/>
    </source>
</evidence>
<dbReference type="GO" id="GO:0005634">
    <property type="term" value="C:nucleus"/>
    <property type="evidence" value="ECO:0007669"/>
    <property type="project" value="UniProtKB-SubCell"/>
</dbReference>
<dbReference type="PRINTS" id="PR00987">
    <property type="entry name" value="TRNASYNTHGLU"/>
</dbReference>
<dbReference type="InterPro" id="IPR045462">
    <property type="entry name" value="aa-tRNA-synth_I_cd-bd"/>
</dbReference>
<feature type="coiled-coil region" evidence="18">
    <location>
        <begin position="311"/>
        <end position="370"/>
    </location>
</feature>
<evidence type="ECO:0000256" key="4">
    <source>
        <dbReference type="ARBA" id="ARBA00007894"/>
    </source>
</evidence>
<evidence type="ECO:0000256" key="16">
    <source>
        <dbReference type="ARBA" id="ARBA00030865"/>
    </source>
</evidence>
<dbReference type="PANTHER" id="PTHR45916:SF1">
    <property type="entry name" value="STRUCTURAL MAINTENANCE OF CHROMOSOMES PROTEIN 5"/>
    <property type="match status" value="1"/>
</dbReference>
<organism evidence="22 23">
    <name type="scientific">Maudiozyma exigua</name>
    <name type="common">Yeast</name>
    <name type="synonym">Kazachstania exigua</name>
    <dbReference type="NCBI Taxonomy" id="34358"/>
    <lineage>
        <taxon>Eukaryota</taxon>
        <taxon>Fungi</taxon>
        <taxon>Dikarya</taxon>
        <taxon>Ascomycota</taxon>
        <taxon>Saccharomycotina</taxon>
        <taxon>Saccharomycetes</taxon>
        <taxon>Saccharomycetales</taxon>
        <taxon>Saccharomycetaceae</taxon>
        <taxon>Maudiozyma</taxon>
    </lineage>
</organism>
<dbReference type="Gene3D" id="1.10.10.350">
    <property type="match status" value="1"/>
</dbReference>
<dbReference type="FunFam" id="3.40.50.300:FF:001301">
    <property type="entry name" value="Structural maintenance of chromosomes 5"/>
    <property type="match status" value="1"/>
</dbReference>
<keyword evidence="14" id="KW-0030">Aminoacyl-tRNA synthetase</keyword>
<evidence type="ECO:0000256" key="6">
    <source>
        <dbReference type="ARBA" id="ARBA00012835"/>
    </source>
</evidence>
<keyword evidence="9" id="KW-0436">Ligase</keyword>
<feature type="coiled-coil region" evidence="18">
    <location>
        <begin position="852"/>
        <end position="906"/>
    </location>
</feature>
<keyword evidence="11" id="KW-0067">ATP-binding</keyword>
<dbReference type="InterPro" id="IPR038729">
    <property type="entry name" value="Rad50/SbcC_AAA"/>
</dbReference>
<dbReference type="GO" id="GO:0030915">
    <property type="term" value="C:Smc5-Smc6 complex"/>
    <property type="evidence" value="ECO:0007669"/>
    <property type="project" value="TreeGrafter"/>
</dbReference>
<comment type="caution">
    <text evidence="22">The sequence shown here is derived from an EMBL/GenBank/DDBJ whole genome shotgun (WGS) entry which is preliminary data.</text>
</comment>
<protein>
    <recommendedName>
        <fullName evidence="17">Glutamate--tRNA ligase, mitochondrial</fullName>
        <ecNumber evidence="6">6.1.1.17</ecNumber>
    </recommendedName>
    <alternativeName>
        <fullName evidence="16">Glutamyl-tRNA synthetase</fullName>
    </alternativeName>
    <alternativeName>
        <fullName evidence="7">Structural maintenance of chromosomes protein 5</fullName>
    </alternativeName>
</protein>
<dbReference type="CDD" id="cd00808">
    <property type="entry name" value="GluRS_core"/>
    <property type="match status" value="1"/>
</dbReference>
<evidence type="ECO:0000256" key="1">
    <source>
        <dbReference type="ARBA" id="ARBA00004123"/>
    </source>
</evidence>
<dbReference type="InterPro" id="IPR033910">
    <property type="entry name" value="GluRS_core"/>
</dbReference>
<dbReference type="GO" id="GO:0004818">
    <property type="term" value="F:glutamate-tRNA ligase activity"/>
    <property type="evidence" value="ECO:0007669"/>
    <property type="project" value="UniProtKB-EC"/>
</dbReference>
<accession>A0A9P7BAD2</accession>
<keyword evidence="12" id="KW-0648">Protein biosynthesis</keyword>
<evidence type="ECO:0000256" key="17">
    <source>
        <dbReference type="ARBA" id="ARBA00072917"/>
    </source>
</evidence>
<keyword evidence="8" id="KW-0158">Chromosome</keyword>
<dbReference type="GO" id="GO:0008270">
    <property type="term" value="F:zinc ion binding"/>
    <property type="evidence" value="ECO:0007669"/>
    <property type="project" value="InterPro"/>
</dbReference>
<dbReference type="InterPro" id="IPR004527">
    <property type="entry name" value="Glu-tRNA-ligase_bac/mito"/>
</dbReference>
<keyword evidence="13 18" id="KW-0175">Coiled coil</keyword>
<dbReference type="Pfam" id="PF19269">
    <property type="entry name" value="Anticodon_2"/>
    <property type="match status" value="1"/>
</dbReference>
<comment type="similarity">
    <text evidence="4">Belongs to the class-I aminoacyl-tRNA synthetase family. Glutamate--tRNA ligase type 1 subfamily.</text>
</comment>
<feature type="domain" description="Aminoacyl-tRNA synthetase class I anticodon-binding" evidence="21">
    <location>
        <begin position="1459"/>
        <end position="1583"/>
    </location>
</feature>
<dbReference type="Gene3D" id="3.40.50.300">
    <property type="entry name" value="P-loop containing nucleotide triphosphate hydrolases"/>
    <property type="match status" value="2"/>
</dbReference>
<dbReference type="InterPro" id="IPR020058">
    <property type="entry name" value="Glu/Gln-tRNA-synth_Ib_cat-dom"/>
</dbReference>
<feature type="domain" description="Glutamyl/glutaminyl-tRNA synthetase class Ib catalytic" evidence="19">
    <location>
        <begin position="1110"/>
        <end position="1418"/>
    </location>
</feature>
<dbReference type="EC" id="6.1.1.17" evidence="6"/>
<evidence type="ECO:0000256" key="15">
    <source>
        <dbReference type="ARBA" id="ARBA00023242"/>
    </source>
</evidence>
<evidence type="ECO:0000259" key="19">
    <source>
        <dbReference type="Pfam" id="PF00749"/>
    </source>
</evidence>
<dbReference type="OrthoDB" id="10254973at2759"/>
<evidence type="ECO:0000256" key="18">
    <source>
        <dbReference type="SAM" id="Coils"/>
    </source>
</evidence>
<dbReference type="GO" id="GO:0006424">
    <property type="term" value="P:glutamyl-tRNA aminoacylation"/>
    <property type="evidence" value="ECO:0007669"/>
    <property type="project" value="InterPro"/>
</dbReference>
<dbReference type="HAMAP" id="MF_00022">
    <property type="entry name" value="Glu_tRNA_synth_type1"/>
    <property type="match status" value="1"/>
</dbReference>
<dbReference type="EMBL" id="PUHR01000061">
    <property type="protein sequence ID" value="KAG0668669.1"/>
    <property type="molecule type" value="Genomic_DNA"/>
</dbReference>
<feature type="coiled-coil region" evidence="18">
    <location>
        <begin position="645"/>
        <end position="724"/>
    </location>
</feature>
<evidence type="ECO:0000256" key="14">
    <source>
        <dbReference type="ARBA" id="ARBA00023146"/>
    </source>
</evidence>
<keyword evidence="15" id="KW-0539">Nucleus</keyword>
<dbReference type="InterPro" id="IPR020751">
    <property type="entry name" value="aa-tRNA-synth_I_codon-bd_sub2"/>
</dbReference>
<evidence type="ECO:0000256" key="5">
    <source>
        <dbReference type="ARBA" id="ARBA00010171"/>
    </source>
</evidence>